<keyword evidence="15" id="KW-1185">Reference proteome</keyword>
<feature type="active site" description="O-(3'-phospho-DNA)-tyrosine intermediate" evidence="11">
    <location>
        <position position="286"/>
    </location>
</feature>
<dbReference type="RefSeq" id="WP_073709177.1">
    <property type="nucleotide sequence ID" value="NZ_MQSV01000002.1"/>
</dbReference>
<dbReference type="EMBL" id="MQSV01000002">
    <property type="protein sequence ID" value="OKL49092.1"/>
    <property type="molecule type" value="Genomic_DNA"/>
</dbReference>
<accession>A0A1Q5PNH9</accession>
<feature type="active site" evidence="11">
    <location>
        <position position="254"/>
    </location>
</feature>
<organism evidence="14 15">
    <name type="scientific">Boudabousia liubingyangii</name>
    <dbReference type="NCBI Taxonomy" id="1921764"/>
    <lineage>
        <taxon>Bacteria</taxon>
        <taxon>Bacillati</taxon>
        <taxon>Actinomycetota</taxon>
        <taxon>Actinomycetes</taxon>
        <taxon>Actinomycetales</taxon>
        <taxon>Actinomycetaceae</taxon>
        <taxon>Boudabousia</taxon>
    </lineage>
</organism>
<evidence type="ECO:0000259" key="13">
    <source>
        <dbReference type="PROSITE" id="PS51900"/>
    </source>
</evidence>
<dbReference type="GO" id="GO:0009037">
    <property type="term" value="F:tyrosine-based site-specific recombinase activity"/>
    <property type="evidence" value="ECO:0007669"/>
    <property type="project" value="UniProtKB-UniRule"/>
</dbReference>
<evidence type="ECO:0000256" key="10">
    <source>
        <dbReference type="ARBA" id="ARBA00023306"/>
    </source>
</evidence>
<dbReference type="NCBIfam" id="NF001399">
    <property type="entry name" value="PRK00283.1"/>
    <property type="match status" value="1"/>
</dbReference>
<evidence type="ECO:0000256" key="6">
    <source>
        <dbReference type="ARBA" id="ARBA00022829"/>
    </source>
</evidence>
<dbReference type="SUPFAM" id="SSF56349">
    <property type="entry name" value="DNA breaking-rejoining enzymes"/>
    <property type="match status" value="1"/>
</dbReference>
<feature type="active site" evidence="11">
    <location>
        <position position="153"/>
    </location>
</feature>
<dbReference type="NCBIfam" id="TIGR02225">
    <property type="entry name" value="recomb_XerD"/>
    <property type="match status" value="1"/>
</dbReference>
<dbReference type="CDD" id="cd00798">
    <property type="entry name" value="INT_XerDC_C"/>
    <property type="match status" value="1"/>
</dbReference>
<dbReference type="HAMAP" id="MF_01807">
    <property type="entry name" value="Recomb_XerD"/>
    <property type="match status" value="1"/>
</dbReference>
<dbReference type="HAMAP" id="MF_01808">
    <property type="entry name" value="Recomb_XerC_XerD"/>
    <property type="match status" value="1"/>
</dbReference>
<dbReference type="InterPro" id="IPR002104">
    <property type="entry name" value="Integrase_catalytic"/>
</dbReference>
<dbReference type="PANTHER" id="PTHR30349:SF81">
    <property type="entry name" value="TYROSINE RECOMBINASE XERC"/>
    <property type="match status" value="1"/>
</dbReference>
<evidence type="ECO:0000256" key="5">
    <source>
        <dbReference type="ARBA" id="ARBA00022618"/>
    </source>
</evidence>
<evidence type="ECO:0000256" key="1">
    <source>
        <dbReference type="ARBA" id="ARBA00004496"/>
    </source>
</evidence>
<dbReference type="OrthoDB" id="9801717at2"/>
<dbReference type="PROSITE" id="PS51898">
    <property type="entry name" value="TYR_RECOMBINASE"/>
    <property type="match status" value="1"/>
</dbReference>
<comment type="caution">
    <text evidence="14">The sequence shown here is derived from an EMBL/GenBank/DDBJ whole genome shotgun (WGS) entry which is preliminary data.</text>
</comment>
<sequence>MDLERVTALYLGHLAAEKGVSANTLAAYRRDLNRYLEYLKTEKIKSIGKVKEQTVQLYLQSLAQGDKPLAASSRARHLAAIRGLHRFALHEGIIAKDVTETIGAPKLPNRLPKALSREQIARLLAGAGPEKSDNPVVLRDRAFLELAYASGARVSELVSLSVDDLEFGAELTFLTVTGKGNKQRLIPIGSYAQAALEAYLVRGRPNLAAKGSGFPQLFLNLRGRPLSRQSAWELIQNAAKQAELEAHISPHTLRHSFATHLIEGGADVRVVGELLGHASVNTTQIYTKLSSNVLKEIYQETHPRALHE</sequence>
<comment type="subcellular location">
    <subcellularLocation>
        <location evidence="1 11">Cytoplasm</location>
    </subcellularLocation>
</comment>
<dbReference type="GO" id="GO:0007059">
    <property type="term" value="P:chromosome segregation"/>
    <property type="evidence" value="ECO:0007669"/>
    <property type="project" value="UniProtKB-UniRule"/>
</dbReference>
<dbReference type="InterPro" id="IPR004107">
    <property type="entry name" value="Integrase_SAM-like_N"/>
</dbReference>
<comment type="similarity">
    <text evidence="2 11">Belongs to the 'phage' integrase family. XerD subfamily.</text>
</comment>
<keyword evidence="8 11" id="KW-0238">DNA-binding</keyword>
<evidence type="ECO:0000256" key="2">
    <source>
        <dbReference type="ARBA" id="ARBA00010450"/>
    </source>
</evidence>
<feature type="domain" description="Core-binding (CB)" evidence="13">
    <location>
        <begin position="1"/>
        <end position="89"/>
    </location>
</feature>
<dbReference type="Pfam" id="PF02899">
    <property type="entry name" value="Phage_int_SAM_1"/>
    <property type="match status" value="1"/>
</dbReference>
<evidence type="ECO:0000313" key="14">
    <source>
        <dbReference type="EMBL" id="OKL49092.1"/>
    </source>
</evidence>
<evidence type="ECO:0000256" key="3">
    <source>
        <dbReference type="ARBA" id="ARBA00015810"/>
    </source>
</evidence>
<keyword evidence="4 11" id="KW-0963">Cytoplasm</keyword>
<evidence type="ECO:0000256" key="11">
    <source>
        <dbReference type="HAMAP-Rule" id="MF_01807"/>
    </source>
</evidence>
<evidence type="ECO:0000256" key="9">
    <source>
        <dbReference type="ARBA" id="ARBA00023172"/>
    </source>
</evidence>
<dbReference type="Pfam" id="PF00589">
    <property type="entry name" value="Phage_integrase"/>
    <property type="match status" value="1"/>
</dbReference>
<dbReference type="STRING" id="1921764.BSR28_04035"/>
<keyword evidence="6 11" id="KW-0159">Chromosome partition</keyword>
<evidence type="ECO:0000256" key="8">
    <source>
        <dbReference type="ARBA" id="ARBA00023125"/>
    </source>
</evidence>
<dbReference type="GO" id="GO:0003677">
    <property type="term" value="F:DNA binding"/>
    <property type="evidence" value="ECO:0007669"/>
    <property type="project" value="UniProtKB-UniRule"/>
</dbReference>
<dbReference type="InterPro" id="IPR023009">
    <property type="entry name" value="Tyrosine_recombinase_XerC/XerD"/>
</dbReference>
<dbReference type="Gene3D" id="1.10.150.130">
    <property type="match status" value="1"/>
</dbReference>
<reference evidence="14 15" key="1">
    <citation type="submission" date="2016-11" db="EMBL/GenBank/DDBJ databases">
        <title>Actinomyces gypaetusis sp. nov. isolated from the vulture Gypaetus barbatus in Qinghai Tibet Plateau China.</title>
        <authorList>
            <person name="Meng X."/>
        </authorList>
    </citation>
    <scope>NUCLEOTIDE SEQUENCE [LARGE SCALE GENOMIC DNA]</scope>
    <source>
        <strain evidence="14 15">VUL4_2</strain>
    </source>
</reference>
<keyword evidence="7 11" id="KW-0229">DNA integration</keyword>
<dbReference type="PANTHER" id="PTHR30349">
    <property type="entry name" value="PHAGE INTEGRASE-RELATED"/>
    <property type="match status" value="1"/>
</dbReference>
<comment type="function">
    <text evidence="11">Site-specific tyrosine recombinase, which acts by catalyzing the cutting and rejoining of the recombining DNA molecules. The XerC-XerD complex is essential to convert dimers of the bacterial chromosome into monomers to permit their segregation at cell division. It also contributes to the segregational stability of plasmids.</text>
</comment>
<keyword evidence="5 11" id="KW-0132">Cell division</keyword>
<dbReference type="InterPro" id="IPR013762">
    <property type="entry name" value="Integrase-like_cat_sf"/>
</dbReference>
<keyword evidence="10 11" id="KW-0131">Cell cycle</keyword>
<dbReference type="AlphaFoldDB" id="A0A1Q5PNH9"/>
<dbReference type="GO" id="GO:0051301">
    <property type="term" value="P:cell division"/>
    <property type="evidence" value="ECO:0007669"/>
    <property type="project" value="UniProtKB-KW"/>
</dbReference>
<keyword evidence="9 11" id="KW-0233">DNA recombination</keyword>
<dbReference type="InterPro" id="IPR010998">
    <property type="entry name" value="Integrase_recombinase_N"/>
</dbReference>
<feature type="active site" evidence="11">
    <location>
        <position position="179"/>
    </location>
</feature>
<comment type="subunit">
    <text evidence="11">Forms a cyclic heterotetrameric complex composed of two molecules of XerC and two molecules of XerD.</text>
</comment>
<evidence type="ECO:0000256" key="7">
    <source>
        <dbReference type="ARBA" id="ARBA00022908"/>
    </source>
</evidence>
<feature type="active site" evidence="11">
    <location>
        <position position="277"/>
    </location>
</feature>
<gene>
    <name evidence="11" type="primary">xerD</name>
    <name evidence="14" type="ORF">BSR29_04470</name>
</gene>
<dbReference type="InterPro" id="IPR044068">
    <property type="entry name" value="CB"/>
</dbReference>
<dbReference type="GO" id="GO:0005737">
    <property type="term" value="C:cytoplasm"/>
    <property type="evidence" value="ECO:0007669"/>
    <property type="project" value="UniProtKB-SubCell"/>
</dbReference>
<evidence type="ECO:0000256" key="4">
    <source>
        <dbReference type="ARBA" id="ARBA00022490"/>
    </source>
</evidence>
<protein>
    <recommendedName>
        <fullName evidence="3 11">Tyrosine recombinase XerD</fullName>
    </recommendedName>
</protein>
<evidence type="ECO:0000259" key="12">
    <source>
        <dbReference type="PROSITE" id="PS51898"/>
    </source>
</evidence>
<evidence type="ECO:0000313" key="15">
    <source>
        <dbReference type="Proteomes" id="UP000186785"/>
    </source>
</evidence>
<dbReference type="InterPro" id="IPR011932">
    <property type="entry name" value="Recomb_XerD"/>
</dbReference>
<proteinExistence type="inferred from homology"/>
<feature type="domain" description="Tyr recombinase" evidence="12">
    <location>
        <begin position="110"/>
        <end position="299"/>
    </location>
</feature>
<dbReference type="Gene3D" id="1.10.443.10">
    <property type="entry name" value="Intergrase catalytic core"/>
    <property type="match status" value="1"/>
</dbReference>
<dbReference type="InterPro" id="IPR011010">
    <property type="entry name" value="DNA_brk_join_enz"/>
</dbReference>
<feature type="active site" evidence="11">
    <location>
        <position position="251"/>
    </location>
</feature>
<dbReference type="InterPro" id="IPR050090">
    <property type="entry name" value="Tyrosine_recombinase_XerCD"/>
</dbReference>
<name>A0A1Q5PNH9_9ACTO</name>
<dbReference type="Proteomes" id="UP000186785">
    <property type="component" value="Unassembled WGS sequence"/>
</dbReference>
<dbReference type="GO" id="GO:0006313">
    <property type="term" value="P:DNA transposition"/>
    <property type="evidence" value="ECO:0007669"/>
    <property type="project" value="UniProtKB-UniRule"/>
</dbReference>
<dbReference type="PROSITE" id="PS51900">
    <property type="entry name" value="CB"/>
    <property type="match status" value="1"/>
</dbReference>